<dbReference type="SUPFAM" id="SSF55785">
    <property type="entry name" value="PYP-like sensor domain (PAS domain)"/>
    <property type="match status" value="2"/>
</dbReference>
<feature type="domain" description="PAC" evidence="3">
    <location>
        <begin position="494"/>
        <end position="546"/>
    </location>
</feature>
<comment type="caution">
    <text evidence="6">The sequence shown here is derived from an EMBL/GenBank/DDBJ whole genome shotgun (WGS) entry which is preliminary data.</text>
</comment>
<keyword evidence="7" id="KW-1185">Reference proteome</keyword>
<evidence type="ECO:0000259" key="3">
    <source>
        <dbReference type="PROSITE" id="PS50113"/>
    </source>
</evidence>
<dbReference type="Gene3D" id="3.30.70.270">
    <property type="match status" value="1"/>
</dbReference>
<dbReference type="PANTHER" id="PTHR44757:SF2">
    <property type="entry name" value="BIOFILM ARCHITECTURE MAINTENANCE PROTEIN MBAA"/>
    <property type="match status" value="1"/>
</dbReference>
<dbReference type="EMBL" id="JAUYVI010000005">
    <property type="protein sequence ID" value="MDQ7249081.1"/>
    <property type="molecule type" value="Genomic_DNA"/>
</dbReference>
<dbReference type="Pfam" id="PF08448">
    <property type="entry name" value="PAS_4"/>
    <property type="match status" value="1"/>
</dbReference>
<reference evidence="7" key="1">
    <citation type="submission" date="2023-08" db="EMBL/GenBank/DDBJ databases">
        <title>Rhodospirillaceae gen. nov., a novel taxon isolated from the Yangtze River Yuezi River estuary sludge.</title>
        <authorList>
            <person name="Ruan L."/>
        </authorList>
    </citation>
    <scope>NUCLEOTIDE SEQUENCE [LARGE SCALE GENOMIC DNA]</scope>
    <source>
        <strain evidence="7">R-7</strain>
    </source>
</reference>
<dbReference type="InterPro" id="IPR013656">
    <property type="entry name" value="PAS_4"/>
</dbReference>
<feature type="transmembrane region" description="Helical" evidence="1">
    <location>
        <begin position="7"/>
        <end position="27"/>
    </location>
</feature>
<feature type="domain" description="PAS" evidence="2">
    <location>
        <begin position="540"/>
        <end position="590"/>
    </location>
</feature>
<keyword evidence="1" id="KW-1133">Transmembrane helix</keyword>
<dbReference type="Proteomes" id="UP001230156">
    <property type="component" value="Unassembled WGS sequence"/>
</dbReference>
<evidence type="ECO:0000259" key="5">
    <source>
        <dbReference type="PROSITE" id="PS50887"/>
    </source>
</evidence>
<dbReference type="Gene3D" id="3.30.450.20">
    <property type="entry name" value="PAS domain"/>
    <property type="match status" value="2"/>
</dbReference>
<dbReference type="PANTHER" id="PTHR44757">
    <property type="entry name" value="DIGUANYLATE CYCLASE DGCP"/>
    <property type="match status" value="1"/>
</dbReference>
<dbReference type="RefSeq" id="WP_379956696.1">
    <property type="nucleotide sequence ID" value="NZ_JAUYVI010000005.1"/>
</dbReference>
<dbReference type="InterPro" id="IPR035919">
    <property type="entry name" value="EAL_sf"/>
</dbReference>
<dbReference type="InterPro" id="IPR035965">
    <property type="entry name" value="PAS-like_dom_sf"/>
</dbReference>
<evidence type="ECO:0000256" key="1">
    <source>
        <dbReference type="SAM" id="Phobius"/>
    </source>
</evidence>
<dbReference type="PROSITE" id="PS50112">
    <property type="entry name" value="PAS"/>
    <property type="match status" value="1"/>
</dbReference>
<dbReference type="CDD" id="cd01949">
    <property type="entry name" value="GGDEF"/>
    <property type="match status" value="1"/>
</dbReference>
<evidence type="ECO:0000259" key="4">
    <source>
        <dbReference type="PROSITE" id="PS50883"/>
    </source>
</evidence>
<dbReference type="PROSITE" id="PS50883">
    <property type="entry name" value="EAL"/>
    <property type="match status" value="1"/>
</dbReference>
<dbReference type="InterPro" id="IPR001610">
    <property type="entry name" value="PAC"/>
</dbReference>
<dbReference type="InterPro" id="IPR029787">
    <property type="entry name" value="Nucleotide_cyclase"/>
</dbReference>
<feature type="domain" description="EAL" evidence="4">
    <location>
        <begin position="843"/>
        <end position="1097"/>
    </location>
</feature>
<dbReference type="Pfam" id="PF13426">
    <property type="entry name" value="PAS_9"/>
    <property type="match status" value="1"/>
</dbReference>
<dbReference type="InterPro" id="IPR043128">
    <property type="entry name" value="Rev_trsase/Diguanyl_cyclase"/>
</dbReference>
<protein>
    <submittedName>
        <fullName evidence="6">EAL domain-containing protein</fullName>
    </submittedName>
</protein>
<dbReference type="InterPro" id="IPR052155">
    <property type="entry name" value="Biofilm_reg_signaling"/>
</dbReference>
<dbReference type="CDD" id="cd00130">
    <property type="entry name" value="PAS"/>
    <property type="match status" value="2"/>
</dbReference>
<dbReference type="PROSITE" id="PS50887">
    <property type="entry name" value="GGDEF"/>
    <property type="match status" value="1"/>
</dbReference>
<name>A0ABU0YN11_9PROT</name>
<dbReference type="InterPro" id="IPR000014">
    <property type="entry name" value="PAS"/>
</dbReference>
<dbReference type="NCBIfam" id="TIGR00254">
    <property type="entry name" value="GGDEF"/>
    <property type="match status" value="1"/>
</dbReference>
<dbReference type="InterPro" id="IPR000700">
    <property type="entry name" value="PAS-assoc_C"/>
</dbReference>
<dbReference type="InterPro" id="IPR000160">
    <property type="entry name" value="GGDEF_dom"/>
</dbReference>
<dbReference type="InterPro" id="IPR001633">
    <property type="entry name" value="EAL_dom"/>
</dbReference>
<dbReference type="Gene3D" id="3.20.20.450">
    <property type="entry name" value="EAL domain"/>
    <property type="match status" value="1"/>
</dbReference>
<dbReference type="SMART" id="SM00052">
    <property type="entry name" value="EAL"/>
    <property type="match status" value="1"/>
</dbReference>
<dbReference type="Pfam" id="PF00990">
    <property type="entry name" value="GGDEF"/>
    <property type="match status" value="1"/>
</dbReference>
<accession>A0ABU0YN11</accession>
<dbReference type="SMART" id="SM00267">
    <property type="entry name" value="GGDEF"/>
    <property type="match status" value="1"/>
</dbReference>
<dbReference type="CDD" id="cd01948">
    <property type="entry name" value="EAL"/>
    <property type="match status" value="1"/>
</dbReference>
<evidence type="ECO:0000313" key="6">
    <source>
        <dbReference type="EMBL" id="MDQ7249081.1"/>
    </source>
</evidence>
<dbReference type="NCBIfam" id="TIGR00229">
    <property type="entry name" value="sensory_box"/>
    <property type="match status" value="2"/>
</dbReference>
<feature type="transmembrane region" description="Helical" evidence="1">
    <location>
        <begin position="47"/>
        <end position="66"/>
    </location>
</feature>
<keyword evidence="1" id="KW-0472">Membrane</keyword>
<feature type="transmembrane region" description="Helical" evidence="1">
    <location>
        <begin position="87"/>
        <end position="109"/>
    </location>
</feature>
<organism evidence="6 7">
    <name type="scientific">Dongia sedimenti</name>
    <dbReference type="NCBI Taxonomy" id="3064282"/>
    <lineage>
        <taxon>Bacteria</taxon>
        <taxon>Pseudomonadati</taxon>
        <taxon>Pseudomonadota</taxon>
        <taxon>Alphaproteobacteria</taxon>
        <taxon>Rhodospirillales</taxon>
        <taxon>Dongiaceae</taxon>
        <taxon>Dongia</taxon>
    </lineage>
</organism>
<dbReference type="SMART" id="SM00086">
    <property type="entry name" value="PAC"/>
    <property type="match status" value="2"/>
</dbReference>
<dbReference type="Pfam" id="PF00563">
    <property type="entry name" value="EAL"/>
    <property type="match status" value="1"/>
</dbReference>
<dbReference type="SMART" id="SM00091">
    <property type="entry name" value="PAS"/>
    <property type="match status" value="2"/>
</dbReference>
<feature type="domain" description="PAC" evidence="3">
    <location>
        <begin position="616"/>
        <end position="668"/>
    </location>
</feature>
<keyword evidence="1" id="KW-0812">Transmembrane</keyword>
<dbReference type="PROSITE" id="PS50113">
    <property type="entry name" value="PAC"/>
    <property type="match status" value="2"/>
</dbReference>
<sequence length="1116" mass="121496">MGLGNRNAFIAATTAGYVILASLWILLSDRMLALLAGEQAGLSAVASFKGLGFVAVTALALALLLRRVTRPAASANPSIPDAKSARSGSLIAVLAVVAAVLTVIGSLVYRSGAEALREQELDELRTVAELKVTAITRWLDERRTNVLAFAHDTATGSVLNSWLLTDNESDRLNVAGALSSIRRSYGFASAQILRPDGSVVLSDGRPTLTGSRLQRALDEALAGGSVASIDLYRPDDAPGIRLAFVAPIAAPRRGANLGRLLIAMELTPDDYLYPLLASWPTDDASGEAVLVRREWGDLVYLSNLQYQPDSALRVRRPLSESSLPAAKLLLGQAREVSGIDYRGVPVLAAGLPVPGTTWFVLTKMDEAEALSPVHRLAGFTVGMGVAAFLFSLAVGGLVWQRQRLQAALAETRQRRETAAAELRFQATFDQAEAALAHLGLDGRLQRFNQRFCDLLGYRRDMLQDADLLSITEPQYREADEAAIARLTCGETPSRHGERLIHRPDGSAVWIDFNQSLVRGEDGTPQFSLLVMLDITERRRADERLRQAAAVFSNTQEGVVVTDPQGTIVAVNPSVCTMTGYSEDELRGQNMRLLQSGRHDAAFYNALWRAVAAAGFWQGEIWNRRKNGEIYPELLTISTVRNEQGEIVNYVGTFTDITRLKRSQEQLEQLAHHDPLTGLPNRLLLTSRLEHAVERTKRHGGLGAVLFLDLDRFKNVNDSLGHPAGDELLVTVAQRLRARLRDSDTLSRLGGDEFVVVLEDLTSPEQAAGVAETLIARLSESFALQGGHDVYIGASVGISLFPSDAAVATDLIQQADTALYEAKENGRGTYRFYRTALTDAANTRLALEAKLRRGLEREEMVLHFQPLIGIGDRKLVGVEALLRWQDPTDGLVPPDRFIPLAEETGLIVPLGDWVLTTACRQLKAWRDDGIMIDMMAVNLSPRQFQLPDIAERIRDVLAETGLPPHCLEIEITESALMEQAEATLTKLAALKALGIRLAIDDFGTGYSSLAYLKRFPIDKLKVDKSFIADIPSNLADMEITAAIIGLAQNLNLEVLAEGVETTAQLDFLRGKGCDTAQGYLFARPSSAEDLIRTLVEGRAAGWTGPIGSGWHRQAGAA</sequence>
<dbReference type="SUPFAM" id="SSF55073">
    <property type="entry name" value="Nucleotide cyclase"/>
    <property type="match status" value="1"/>
</dbReference>
<evidence type="ECO:0000313" key="7">
    <source>
        <dbReference type="Proteomes" id="UP001230156"/>
    </source>
</evidence>
<proteinExistence type="predicted"/>
<gene>
    <name evidence="6" type="ORF">Q8A70_15445</name>
</gene>
<feature type="domain" description="GGDEF" evidence="5">
    <location>
        <begin position="700"/>
        <end position="834"/>
    </location>
</feature>
<dbReference type="SUPFAM" id="SSF141868">
    <property type="entry name" value="EAL domain-like"/>
    <property type="match status" value="1"/>
</dbReference>
<evidence type="ECO:0000259" key="2">
    <source>
        <dbReference type="PROSITE" id="PS50112"/>
    </source>
</evidence>